<dbReference type="EMBL" id="JAHQXF010000001">
    <property type="protein sequence ID" value="MBV0924330.1"/>
    <property type="molecule type" value="Genomic_DNA"/>
</dbReference>
<dbReference type="NCBIfam" id="NF001453">
    <property type="entry name" value="PRK00312.1"/>
    <property type="match status" value="1"/>
</dbReference>
<evidence type="ECO:0000256" key="7">
    <source>
        <dbReference type="ARBA" id="ARBA00025330"/>
    </source>
</evidence>
<reference evidence="10 11" key="1">
    <citation type="submission" date="2021-06" db="EMBL/GenBank/DDBJ databases">
        <title>New haloarchaea isolates fom saline soil.</title>
        <authorList>
            <person name="Duran-Viseras A."/>
            <person name="Sanchez-Porro C.S."/>
            <person name="Ventosa A."/>
        </authorList>
    </citation>
    <scope>NUCLEOTIDE SEQUENCE [LARGE SCALE GENOMIC DNA]</scope>
    <source>
        <strain evidence="10 11">JCM 183640</strain>
    </source>
</reference>
<gene>
    <name evidence="9" type="primary">pcm</name>
    <name evidence="10" type="ORF">KTS45_08960</name>
</gene>
<keyword evidence="5 9" id="KW-0808">Transferase</keyword>
<keyword evidence="11" id="KW-1185">Reference proteome</keyword>
<evidence type="ECO:0000256" key="2">
    <source>
        <dbReference type="ARBA" id="ARBA00005369"/>
    </source>
</evidence>
<dbReference type="RefSeq" id="WP_162317390.1">
    <property type="nucleotide sequence ID" value="NZ_JAHQXF010000001.1"/>
</dbReference>
<dbReference type="GO" id="GO:0004719">
    <property type="term" value="F:protein-L-isoaspartate (D-aspartate) O-methyltransferase activity"/>
    <property type="evidence" value="ECO:0007669"/>
    <property type="project" value="UniProtKB-UniRule"/>
</dbReference>
<dbReference type="GO" id="GO:0030091">
    <property type="term" value="P:protein repair"/>
    <property type="evidence" value="ECO:0007669"/>
    <property type="project" value="UniProtKB-UniRule"/>
</dbReference>
<evidence type="ECO:0000256" key="1">
    <source>
        <dbReference type="ARBA" id="ARBA00004496"/>
    </source>
</evidence>
<feature type="active site" evidence="9">
    <location>
        <position position="61"/>
    </location>
</feature>
<dbReference type="PANTHER" id="PTHR11579">
    <property type="entry name" value="PROTEIN-L-ISOASPARTATE O-METHYLTRANSFERASE"/>
    <property type="match status" value="1"/>
</dbReference>
<comment type="catalytic activity">
    <reaction evidence="8 9">
        <text>[protein]-L-isoaspartate + S-adenosyl-L-methionine = [protein]-L-isoaspartate alpha-methyl ester + S-adenosyl-L-homocysteine</text>
        <dbReference type="Rhea" id="RHEA:12705"/>
        <dbReference type="Rhea" id="RHEA-COMP:12143"/>
        <dbReference type="Rhea" id="RHEA-COMP:12144"/>
        <dbReference type="ChEBI" id="CHEBI:57856"/>
        <dbReference type="ChEBI" id="CHEBI:59789"/>
        <dbReference type="ChEBI" id="CHEBI:90596"/>
        <dbReference type="ChEBI" id="CHEBI:90598"/>
        <dbReference type="EC" id="2.1.1.77"/>
    </reaction>
</comment>
<evidence type="ECO:0000313" key="11">
    <source>
        <dbReference type="Proteomes" id="UP000766550"/>
    </source>
</evidence>
<evidence type="ECO:0000256" key="4">
    <source>
        <dbReference type="ARBA" id="ARBA00022603"/>
    </source>
</evidence>
<comment type="caution">
    <text evidence="10">The sequence shown here is derived from an EMBL/GenBank/DDBJ whole genome shotgun (WGS) entry which is preliminary data.</text>
</comment>
<dbReference type="AlphaFoldDB" id="A0A8J7Y3Z9"/>
<dbReference type="EC" id="2.1.1.77" evidence="9"/>
<comment type="function">
    <text evidence="7 9">Catalyzes the methyl esterification of L-isoaspartyl residues in peptides and proteins that result from spontaneous decomposition of normal L-aspartyl and L-asparaginyl residues. It plays a role in the repair and/or degradation of damaged proteins.</text>
</comment>
<dbReference type="CDD" id="cd02440">
    <property type="entry name" value="AdoMet_MTases"/>
    <property type="match status" value="1"/>
</dbReference>
<dbReference type="InterPro" id="IPR029063">
    <property type="entry name" value="SAM-dependent_MTases_sf"/>
</dbReference>
<dbReference type="FunFam" id="3.40.50.150:FF:000010">
    <property type="entry name" value="Protein-L-isoaspartate O-methyltransferase"/>
    <property type="match status" value="1"/>
</dbReference>
<dbReference type="GO" id="GO:0032259">
    <property type="term" value="P:methylation"/>
    <property type="evidence" value="ECO:0007669"/>
    <property type="project" value="UniProtKB-KW"/>
</dbReference>
<evidence type="ECO:0000256" key="8">
    <source>
        <dbReference type="ARBA" id="ARBA00029295"/>
    </source>
</evidence>
<keyword evidence="3 9" id="KW-0963">Cytoplasm</keyword>
<dbReference type="HAMAP" id="MF_00090">
    <property type="entry name" value="PIMT"/>
    <property type="match status" value="1"/>
</dbReference>
<dbReference type="InterPro" id="IPR000682">
    <property type="entry name" value="PCMT"/>
</dbReference>
<dbReference type="SUPFAM" id="SSF53335">
    <property type="entry name" value="S-adenosyl-L-methionine-dependent methyltransferases"/>
    <property type="match status" value="1"/>
</dbReference>
<evidence type="ECO:0000256" key="9">
    <source>
        <dbReference type="HAMAP-Rule" id="MF_00090"/>
    </source>
</evidence>
<evidence type="ECO:0000256" key="5">
    <source>
        <dbReference type="ARBA" id="ARBA00022679"/>
    </source>
</evidence>
<dbReference type="GO" id="GO:0005737">
    <property type="term" value="C:cytoplasm"/>
    <property type="evidence" value="ECO:0007669"/>
    <property type="project" value="UniProtKB-SubCell"/>
</dbReference>
<organism evidence="10 11">
    <name type="scientific">Haloarcula limicola</name>
    <dbReference type="NCBI Taxonomy" id="1429915"/>
    <lineage>
        <taxon>Archaea</taxon>
        <taxon>Methanobacteriati</taxon>
        <taxon>Methanobacteriota</taxon>
        <taxon>Stenosarchaea group</taxon>
        <taxon>Halobacteria</taxon>
        <taxon>Halobacteriales</taxon>
        <taxon>Haloarculaceae</taxon>
        <taxon>Haloarcula</taxon>
    </lineage>
</organism>
<dbReference type="Gene3D" id="3.40.50.150">
    <property type="entry name" value="Vaccinia Virus protein VP39"/>
    <property type="match status" value="1"/>
</dbReference>
<dbReference type="Proteomes" id="UP000766550">
    <property type="component" value="Unassembled WGS sequence"/>
</dbReference>
<name>A0A8J7Y3Z9_9EURY</name>
<comment type="subcellular location">
    <subcellularLocation>
        <location evidence="1 9">Cytoplasm</location>
    </subcellularLocation>
</comment>
<proteinExistence type="inferred from homology"/>
<dbReference type="OrthoDB" id="33618at2157"/>
<keyword evidence="6 9" id="KW-0949">S-adenosyl-L-methionine</keyword>
<evidence type="ECO:0000256" key="3">
    <source>
        <dbReference type="ARBA" id="ARBA00022490"/>
    </source>
</evidence>
<evidence type="ECO:0000256" key="6">
    <source>
        <dbReference type="ARBA" id="ARBA00022691"/>
    </source>
</evidence>
<comment type="similarity">
    <text evidence="2 9">Belongs to the methyltransferase superfamily. L-isoaspartyl/D-aspartyl protein methyltransferase family.</text>
</comment>
<dbReference type="Pfam" id="PF01135">
    <property type="entry name" value="PCMT"/>
    <property type="match status" value="1"/>
</dbReference>
<keyword evidence="4 9" id="KW-0489">Methyltransferase</keyword>
<accession>A0A8J7Y3Z9</accession>
<evidence type="ECO:0000313" key="10">
    <source>
        <dbReference type="EMBL" id="MBV0924330.1"/>
    </source>
</evidence>
<dbReference type="NCBIfam" id="TIGR00080">
    <property type="entry name" value="pimt"/>
    <property type="match status" value="1"/>
</dbReference>
<protein>
    <recommendedName>
        <fullName evidence="9">Protein-L-isoaspartate O-methyltransferase</fullName>
        <ecNumber evidence="9">2.1.1.77</ecNumber>
    </recommendedName>
    <alternativeName>
        <fullName evidence="9">L-isoaspartyl protein carboxyl methyltransferase</fullName>
    </alternativeName>
    <alternativeName>
        <fullName evidence="9">Protein L-isoaspartyl methyltransferase</fullName>
    </alternativeName>
    <alternativeName>
        <fullName evidence="9">Protein-beta-aspartate methyltransferase</fullName>
        <shortName evidence="9">PIMT</shortName>
    </alternativeName>
</protein>
<dbReference type="PANTHER" id="PTHR11579:SF0">
    <property type="entry name" value="PROTEIN-L-ISOASPARTATE(D-ASPARTATE) O-METHYLTRANSFERASE"/>
    <property type="match status" value="1"/>
</dbReference>
<sequence>MTGWDRDRTALVERLREEYGLDERVCSAVAAVPRHRFVPERVRDGAYDDRPLPIGQDQTISAPHMVALMADRLSLEAGDRVLEVGTGCGYHAAVTAELVGPENVYSVEYHDQLAKEARETLAATGYGDVSVRAGDGKRGWPDHAPYDRAYLTCAAGEFPDAVVEQVRPGGVLLAPIGTGRRQTLVSARRRADGSLERESHGAVRFVPLQ</sequence>